<keyword evidence="4" id="KW-1185">Reference proteome</keyword>
<dbReference type="GO" id="GO:0032259">
    <property type="term" value="P:methylation"/>
    <property type="evidence" value="ECO:0007669"/>
    <property type="project" value="UniProtKB-KW"/>
</dbReference>
<name>A0AAD9D773_9STRA</name>
<protein>
    <submittedName>
        <fullName evidence="3">SET domain-containing protein</fullName>
        <ecNumber evidence="3">2.1.1.-</ecNumber>
    </submittedName>
</protein>
<organism evidence="3 4">
    <name type="scientific">Skeletonema marinoi</name>
    <dbReference type="NCBI Taxonomy" id="267567"/>
    <lineage>
        <taxon>Eukaryota</taxon>
        <taxon>Sar</taxon>
        <taxon>Stramenopiles</taxon>
        <taxon>Ochrophyta</taxon>
        <taxon>Bacillariophyta</taxon>
        <taxon>Coscinodiscophyceae</taxon>
        <taxon>Thalassiosirophycidae</taxon>
        <taxon>Thalassiosirales</taxon>
        <taxon>Skeletonemataceae</taxon>
        <taxon>Skeletonema</taxon>
        <taxon>Skeletonema marinoi-dohrnii complex</taxon>
    </lineage>
</organism>
<evidence type="ECO:0000313" key="4">
    <source>
        <dbReference type="Proteomes" id="UP001224775"/>
    </source>
</evidence>
<feature type="domain" description="SET" evidence="2">
    <location>
        <begin position="66"/>
        <end position="367"/>
    </location>
</feature>
<dbReference type="Pfam" id="PF00856">
    <property type="entry name" value="SET"/>
    <property type="match status" value="1"/>
</dbReference>
<keyword evidence="1" id="KW-0732">Signal</keyword>
<dbReference type="AlphaFoldDB" id="A0AAD9D773"/>
<reference evidence="3" key="1">
    <citation type="submission" date="2023-06" db="EMBL/GenBank/DDBJ databases">
        <title>Survivors Of The Sea: Transcriptome response of Skeletonema marinoi to long-term dormancy.</title>
        <authorList>
            <person name="Pinder M.I.M."/>
            <person name="Kourtchenko O."/>
            <person name="Robertson E.K."/>
            <person name="Larsson T."/>
            <person name="Maumus F."/>
            <person name="Osuna-Cruz C.M."/>
            <person name="Vancaester E."/>
            <person name="Stenow R."/>
            <person name="Vandepoele K."/>
            <person name="Ploug H."/>
            <person name="Bruchert V."/>
            <person name="Godhe A."/>
            <person name="Topel M."/>
        </authorList>
    </citation>
    <scope>NUCLEOTIDE SEQUENCE</scope>
    <source>
        <strain evidence="3">R05AC</strain>
    </source>
</reference>
<evidence type="ECO:0000256" key="1">
    <source>
        <dbReference type="SAM" id="SignalP"/>
    </source>
</evidence>
<feature type="signal peptide" evidence="1">
    <location>
        <begin position="1"/>
        <end position="21"/>
    </location>
</feature>
<dbReference type="CDD" id="cd10527">
    <property type="entry name" value="SET_LSMT"/>
    <property type="match status" value="1"/>
</dbReference>
<accession>A0AAD9D773</accession>
<dbReference type="SUPFAM" id="SSF82199">
    <property type="entry name" value="SET domain"/>
    <property type="match status" value="1"/>
</dbReference>
<dbReference type="GO" id="GO:0016279">
    <property type="term" value="F:protein-lysine N-methyltransferase activity"/>
    <property type="evidence" value="ECO:0007669"/>
    <property type="project" value="TreeGrafter"/>
</dbReference>
<dbReference type="PANTHER" id="PTHR13271:SF34">
    <property type="entry name" value="N-LYSINE METHYLTRANSFERASE SETD6"/>
    <property type="match status" value="1"/>
</dbReference>
<dbReference type="InterPro" id="IPR050600">
    <property type="entry name" value="SETD3_SETD6_MTase"/>
</dbReference>
<dbReference type="Proteomes" id="UP001224775">
    <property type="component" value="Unassembled WGS sequence"/>
</dbReference>
<dbReference type="InterPro" id="IPR046341">
    <property type="entry name" value="SET_dom_sf"/>
</dbReference>
<evidence type="ECO:0000313" key="3">
    <source>
        <dbReference type="EMBL" id="KAK1735419.1"/>
    </source>
</evidence>
<dbReference type="EC" id="2.1.1.-" evidence="3"/>
<dbReference type="InterPro" id="IPR001214">
    <property type="entry name" value="SET_dom"/>
</dbReference>
<proteinExistence type="predicted"/>
<dbReference type="PROSITE" id="PS50280">
    <property type="entry name" value="SET"/>
    <property type="match status" value="1"/>
</dbReference>
<dbReference type="EMBL" id="JATAAI010000034">
    <property type="protein sequence ID" value="KAK1735419.1"/>
    <property type="molecule type" value="Genomic_DNA"/>
</dbReference>
<keyword evidence="3" id="KW-0489">Methyltransferase</keyword>
<sequence length="647" mass="71249">MAGRTLAAALLVGIIAQKSSAFSFSPPSQRTHYASSSCLYSSPAVKENEQHENQQQQHSHSLLWEKTLEVAPDSYVNPAIDLAIRPPEKGGTGILAVDDVKKDTIVLCLPLEQVGMIDAASILDSAPEGEDAVFDMLNVMWNKGVASEKNKKKGEDTQEGERLAVLVGIIAHLQLTRYKDKTAWTATEVKEGHALEESRRLGLFLDAMPLLPQQPTPNNPLQHPFPTHFLYWDDDEIEQLLQGTMAQTKAREVRAGVGLVIREWSAAFLKEHSSMKQSEILNAIFSAFTAVLSRSFGDEAGRDLDGAGRMLVPLVDMLNHDSEEPNVSWQWHVGEGDEEKIKAGRGDIAVTTLKDVKKGEELYKCYGWRPAWDIASSYGFVPRLKKERWECSVIPLFPAVLDLAPDVIATPNQISNDETSLDLLLESNYGVLVKAVLAAVDAANEIEARQNTDSGSEIASKVKTDRPAQLDRLEVMSLFRPPPALTANDFPFARRQPCVVVGTKIGASDQITSSNQQYHREALKKVLPAYRAAASAIAQLRLNHKNGDSSSSIQASQMAMAAASLDKGTDWDEAALKLIRLGINDRIQTIKGDGKAASTWLAQSTTVRRLDEISLQHRQFRADMSSDIREAELNVLHTLYNELNTLA</sequence>
<gene>
    <name evidence="3" type="ORF">QTG54_014033</name>
</gene>
<dbReference type="PANTHER" id="PTHR13271">
    <property type="entry name" value="UNCHARACTERIZED PUTATIVE METHYLTRANSFERASE"/>
    <property type="match status" value="1"/>
</dbReference>
<dbReference type="Gene3D" id="3.90.1410.10">
    <property type="entry name" value="set domain protein methyltransferase, domain 1"/>
    <property type="match status" value="1"/>
</dbReference>
<feature type="chain" id="PRO_5041927219" evidence="1">
    <location>
        <begin position="22"/>
        <end position="647"/>
    </location>
</feature>
<keyword evidence="3" id="KW-0808">Transferase</keyword>
<evidence type="ECO:0000259" key="2">
    <source>
        <dbReference type="PROSITE" id="PS50280"/>
    </source>
</evidence>
<comment type="caution">
    <text evidence="3">The sequence shown here is derived from an EMBL/GenBank/DDBJ whole genome shotgun (WGS) entry which is preliminary data.</text>
</comment>
<dbReference type="GO" id="GO:0005634">
    <property type="term" value="C:nucleus"/>
    <property type="evidence" value="ECO:0007669"/>
    <property type="project" value="TreeGrafter"/>
</dbReference>